<feature type="domain" description="AMIN-like" evidence="3">
    <location>
        <begin position="74"/>
        <end position="197"/>
    </location>
</feature>
<reference evidence="4" key="1">
    <citation type="submission" date="2021-01" db="EMBL/GenBank/DDBJ databases">
        <title>Whole genome shotgun sequence of Planotetraspora thailandica NBRC 104271.</title>
        <authorList>
            <person name="Komaki H."/>
            <person name="Tamura T."/>
        </authorList>
    </citation>
    <scope>NUCLEOTIDE SEQUENCE</scope>
    <source>
        <strain evidence="4">NBRC 104271</strain>
    </source>
</reference>
<feature type="signal peptide" evidence="2">
    <location>
        <begin position="1"/>
        <end position="22"/>
    </location>
</feature>
<dbReference type="AlphaFoldDB" id="A0A8J3UX78"/>
<name>A0A8J3UX78_9ACTN</name>
<accession>A0A8J3UX78</accession>
<dbReference type="RefSeq" id="WP_203943456.1">
    <property type="nucleotide sequence ID" value="NZ_BOOR01000008.1"/>
</dbReference>
<proteinExistence type="predicted"/>
<evidence type="ECO:0000313" key="5">
    <source>
        <dbReference type="Proteomes" id="UP000605992"/>
    </source>
</evidence>
<dbReference type="Pfam" id="PF24837">
    <property type="entry name" value="AMIN-like"/>
    <property type="match status" value="1"/>
</dbReference>
<organism evidence="4 5">
    <name type="scientific">Planotetraspora thailandica</name>
    <dbReference type="NCBI Taxonomy" id="487172"/>
    <lineage>
        <taxon>Bacteria</taxon>
        <taxon>Bacillati</taxon>
        <taxon>Actinomycetota</taxon>
        <taxon>Actinomycetes</taxon>
        <taxon>Streptosporangiales</taxon>
        <taxon>Streptosporangiaceae</taxon>
        <taxon>Planotetraspora</taxon>
    </lineage>
</organism>
<keyword evidence="2" id="KW-0732">Signal</keyword>
<gene>
    <name evidence="4" type="ORF">Pth03_15810</name>
</gene>
<feature type="region of interest" description="Disordered" evidence="1">
    <location>
        <begin position="27"/>
        <end position="63"/>
    </location>
</feature>
<dbReference type="Proteomes" id="UP000605992">
    <property type="component" value="Unassembled WGS sequence"/>
</dbReference>
<dbReference type="EMBL" id="BOOR01000008">
    <property type="protein sequence ID" value="GII53192.1"/>
    <property type="molecule type" value="Genomic_DNA"/>
</dbReference>
<keyword evidence="5" id="KW-1185">Reference proteome</keyword>
<evidence type="ECO:0000256" key="2">
    <source>
        <dbReference type="SAM" id="SignalP"/>
    </source>
</evidence>
<feature type="compositionally biased region" description="Low complexity" evidence="1">
    <location>
        <begin position="31"/>
        <end position="44"/>
    </location>
</feature>
<protein>
    <recommendedName>
        <fullName evidence="3">AMIN-like domain-containing protein</fullName>
    </recommendedName>
</protein>
<evidence type="ECO:0000259" key="3">
    <source>
        <dbReference type="Pfam" id="PF24837"/>
    </source>
</evidence>
<comment type="caution">
    <text evidence="4">The sequence shown here is derived from an EMBL/GenBank/DDBJ whole genome shotgun (WGS) entry which is preliminary data.</text>
</comment>
<evidence type="ECO:0000256" key="1">
    <source>
        <dbReference type="SAM" id="MobiDB-lite"/>
    </source>
</evidence>
<feature type="chain" id="PRO_5038599456" description="AMIN-like domain-containing protein" evidence="2">
    <location>
        <begin position="23"/>
        <end position="198"/>
    </location>
</feature>
<sequence length="198" mass="20970">MKTRLALVSLPIVGLVACGPVATESSAAASARPTVGGTAAAPATSINPARAADLPPPTSKATVRVERSPAMPATVTGIRFGRHTAFDRIVIDLDKYKPGYRVGYVPRLVQDGSGHVIKVKGGAFLEVRLEPSWAHDENGRPTWGGPRLVDAKLPNVIKIARVSDFEGVVKIGLVLKRKAGFRVLELSGPNRLVIDVAR</sequence>
<evidence type="ECO:0000313" key="4">
    <source>
        <dbReference type="EMBL" id="GII53192.1"/>
    </source>
</evidence>
<dbReference type="InterPro" id="IPR056303">
    <property type="entry name" value="AMIN-like"/>
</dbReference>
<dbReference type="PROSITE" id="PS51257">
    <property type="entry name" value="PROKAR_LIPOPROTEIN"/>
    <property type="match status" value="1"/>
</dbReference>